<evidence type="ECO:0000313" key="2">
    <source>
        <dbReference type="EMBL" id="KAJ3651653.1"/>
    </source>
</evidence>
<gene>
    <name evidence="2" type="ORF">Zmor_017678</name>
</gene>
<dbReference type="Proteomes" id="UP001168821">
    <property type="component" value="Unassembled WGS sequence"/>
</dbReference>
<reference evidence="2" key="1">
    <citation type="journal article" date="2023" name="G3 (Bethesda)">
        <title>Whole genome assemblies of Zophobas morio and Tenebrio molitor.</title>
        <authorList>
            <person name="Kaur S."/>
            <person name="Stinson S.A."/>
            <person name="diCenzo G.C."/>
        </authorList>
    </citation>
    <scope>NUCLEOTIDE SEQUENCE</scope>
    <source>
        <strain evidence="2">QUZm001</strain>
    </source>
</reference>
<organism evidence="2 3">
    <name type="scientific">Zophobas morio</name>
    <dbReference type="NCBI Taxonomy" id="2755281"/>
    <lineage>
        <taxon>Eukaryota</taxon>
        <taxon>Metazoa</taxon>
        <taxon>Ecdysozoa</taxon>
        <taxon>Arthropoda</taxon>
        <taxon>Hexapoda</taxon>
        <taxon>Insecta</taxon>
        <taxon>Pterygota</taxon>
        <taxon>Neoptera</taxon>
        <taxon>Endopterygota</taxon>
        <taxon>Coleoptera</taxon>
        <taxon>Polyphaga</taxon>
        <taxon>Cucujiformia</taxon>
        <taxon>Tenebrionidae</taxon>
        <taxon>Zophobas</taxon>
    </lineage>
</organism>
<evidence type="ECO:0008006" key="4">
    <source>
        <dbReference type="Google" id="ProtNLM"/>
    </source>
</evidence>
<protein>
    <recommendedName>
        <fullName evidence="4">Peptidase aspartic putative domain-containing protein</fullName>
    </recommendedName>
</protein>
<evidence type="ECO:0000256" key="1">
    <source>
        <dbReference type="SAM" id="MobiDB-lite"/>
    </source>
</evidence>
<keyword evidence="3" id="KW-1185">Reference proteome</keyword>
<sequence length="246" mass="27858">MPNNDSLCKFILLVHDVRSHEDFISEVTNHQKIGELRCRLEDLKRVQSAVLGLMAEHKSDTLLITDDADSEEPSEPVVYNFRDTLKDIFKLHGTFDELIRKGDAASRSSSPTFSNACNIRKHHTLLHAETNNNPTKNEIKDKPDEDSDNAEDTSKCNLAITSSVLLSTALIHVKGPSGKVKECRVLLDIGSQSHFITEDLCKALELNINNINMSIVDTVLDHRRYRCCSFIDKVNRLVWTQINKFQ</sequence>
<evidence type="ECO:0000313" key="3">
    <source>
        <dbReference type="Proteomes" id="UP001168821"/>
    </source>
</evidence>
<dbReference type="AlphaFoldDB" id="A0AA38MCZ0"/>
<accession>A0AA38MCZ0</accession>
<dbReference type="EMBL" id="JALNTZ010000005">
    <property type="protein sequence ID" value="KAJ3651653.1"/>
    <property type="molecule type" value="Genomic_DNA"/>
</dbReference>
<feature type="region of interest" description="Disordered" evidence="1">
    <location>
        <begin position="125"/>
        <end position="152"/>
    </location>
</feature>
<proteinExistence type="predicted"/>
<comment type="caution">
    <text evidence="2">The sequence shown here is derived from an EMBL/GenBank/DDBJ whole genome shotgun (WGS) entry which is preliminary data.</text>
</comment>
<name>A0AA38MCZ0_9CUCU</name>